<accession>A0AA38IP45</accession>
<sequence>MCTNCTYGHCCDHAGRRNSFYDERITQIAAIPLHPKTTRGLRGLMNISLRVTAAITPTQFLLRRVYHAESRNFTPPVTEDCLERRTYTRPTKLQNVLVSSGSGN</sequence>
<reference evidence="1" key="1">
    <citation type="journal article" date="2023" name="G3 (Bethesda)">
        <title>Whole genome assemblies of Zophobas morio and Tenebrio molitor.</title>
        <authorList>
            <person name="Kaur S."/>
            <person name="Stinson S.A."/>
            <person name="diCenzo G.C."/>
        </authorList>
    </citation>
    <scope>NUCLEOTIDE SEQUENCE</scope>
    <source>
        <strain evidence="1">QUZm001</strain>
    </source>
</reference>
<dbReference type="EMBL" id="JALNTZ010000002">
    <property type="protein sequence ID" value="KAJ3660570.1"/>
    <property type="molecule type" value="Genomic_DNA"/>
</dbReference>
<name>A0AA38IP45_9CUCU</name>
<evidence type="ECO:0000313" key="1">
    <source>
        <dbReference type="EMBL" id="KAJ3660570.1"/>
    </source>
</evidence>
<comment type="caution">
    <text evidence="1">The sequence shown here is derived from an EMBL/GenBank/DDBJ whole genome shotgun (WGS) entry which is preliminary data.</text>
</comment>
<dbReference type="Proteomes" id="UP001168821">
    <property type="component" value="Unassembled WGS sequence"/>
</dbReference>
<protein>
    <submittedName>
        <fullName evidence="1">Uncharacterized protein</fullName>
    </submittedName>
</protein>
<dbReference type="AlphaFoldDB" id="A0AA38IP45"/>
<keyword evidence="2" id="KW-1185">Reference proteome</keyword>
<organism evidence="1 2">
    <name type="scientific">Zophobas morio</name>
    <dbReference type="NCBI Taxonomy" id="2755281"/>
    <lineage>
        <taxon>Eukaryota</taxon>
        <taxon>Metazoa</taxon>
        <taxon>Ecdysozoa</taxon>
        <taxon>Arthropoda</taxon>
        <taxon>Hexapoda</taxon>
        <taxon>Insecta</taxon>
        <taxon>Pterygota</taxon>
        <taxon>Neoptera</taxon>
        <taxon>Endopterygota</taxon>
        <taxon>Coleoptera</taxon>
        <taxon>Polyphaga</taxon>
        <taxon>Cucujiformia</taxon>
        <taxon>Tenebrionidae</taxon>
        <taxon>Zophobas</taxon>
    </lineage>
</organism>
<gene>
    <name evidence="1" type="ORF">Zmor_005012</name>
</gene>
<proteinExistence type="predicted"/>
<evidence type="ECO:0000313" key="2">
    <source>
        <dbReference type="Proteomes" id="UP001168821"/>
    </source>
</evidence>